<dbReference type="SUPFAM" id="SSF50998">
    <property type="entry name" value="Quinoprotein alcohol dehydrogenase-like"/>
    <property type="match status" value="2"/>
</dbReference>
<dbReference type="EMBL" id="FNLC01000001">
    <property type="protein sequence ID" value="SDQ30092.1"/>
    <property type="molecule type" value="Genomic_DNA"/>
</dbReference>
<sequence>MGGDFCVVNGPPTRRQLLVAAGSAVVAGCTGFRADDTASLPDDEDGTTLESVDVDAPRPRVDARNSGHVPIESGANPDRLAWSHDDSSTGVYVEPVLSDERLFYINNNRETVALDARSGELLWSEHDGNAFYPFAADEQHVYTRTTGDTFLVARDVETGDAVWRSDVAITETAPIPYDDSVYVGGHRGTLASLSSESGEEEWIVEVAGSIGQLAVDDSGVVAAVSGEGVERITHEGDAVWFRSVTDPIAVTLYRDLVVVATRNGTVVGLEGDTGDERWRYETDADSVLSTPTIVGDQIHVVDRDGVVHAVTVEGEQAWTWDTDTDGRGWNGELHNYEIAATNDWLYVLGFDEHVHVLDPDADSPEPVSRWDVGLATAPPLVVGDVAYLSHGSAAVRAVTLE</sequence>
<reference evidence="4" key="1">
    <citation type="submission" date="2016-10" db="EMBL/GenBank/DDBJ databases">
        <authorList>
            <person name="Varghese N."/>
            <person name="Submissions S."/>
        </authorList>
    </citation>
    <scope>NUCLEOTIDE SEQUENCE [LARGE SCALE GENOMIC DNA]</scope>
    <source>
        <strain evidence="4">DSM 24767</strain>
    </source>
</reference>
<dbReference type="InterPro" id="IPR018391">
    <property type="entry name" value="PQQ_b-propeller_rpt"/>
</dbReference>
<dbReference type="Pfam" id="PF13360">
    <property type="entry name" value="PQQ_2"/>
    <property type="match status" value="1"/>
</dbReference>
<dbReference type="Proteomes" id="UP000198848">
    <property type="component" value="Unassembled WGS sequence"/>
</dbReference>
<dbReference type="AlphaFoldDB" id="A0A1H0ZRS4"/>
<evidence type="ECO:0000259" key="2">
    <source>
        <dbReference type="Pfam" id="PF13360"/>
    </source>
</evidence>
<accession>A0A1H0ZRS4</accession>
<gene>
    <name evidence="3" type="ORF">SAMN04489842_0405</name>
</gene>
<keyword evidence="4" id="KW-1185">Reference proteome</keyword>
<dbReference type="InterPro" id="IPR002372">
    <property type="entry name" value="PQQ_rpt_dom"/>
</dbReference>
<organism evidence="3 4">
    <name type="scientific">Natronobacterium texcoconense</name>
    <dbReference type="NCBI Taxonomy" id="1095778"/>
    <lineage>
        <taxon>Archaea</taxon>
        <taxon>Methanobacteriati</taxon>
        <taxon>Methanobacteriota</taxon>
        <taxon>Stenosarchaea group</taxon>
        <taxon>Halobacteria</taxon>
        <taxon>Halobacteriales</taxon>
        <taxon>Natrialbaceae</taxon>
        <taxon>Natronobacterium</taxon>
    </lineage>
</organism>
<feature type="region of interest" description="Disordered" evidence="1">
    <location>
        <begin position="58"/>
        <end position="77"/>
    </location>
</feature>
<proteinExistence type="predicted"/>
<dbReference type="Gene3D" id="2.130.10.10">
    <property type="entry name" value="YVTN repeat-like/Quinoprotein amine dehydrogenase"/>
    <property type="match status" value="2"/>
</dbReference>
<dbReference type="STRING" id="1095778.SAMN04489842_0405"/>
<evidence type="ECO:0000256" key="1">
    <source>
        <dbReference type="SAM" id="MobiDB-lite"/>
    </source>
</evidence>
<dbReference type="PANTHER" id="PTHR34512">
    <property type="entry name" value="CELL SURFACE PROTEIN"/>
    <property type="match status" value="1"/>
</dbReference>
<evidence type="ECO:0000313" key="4">
    <source>
        <dbReference type="Proteomes" id="UP000198848"/>
    </source>
</evidence>
<feature type="domain" description="Pyrrolo-quinoline quinone repeat" evidence="2">
    <location>
        <begin position="79"/>
        <end position="243"/>
    </location>
</feature>
<evidence type="ECO:0000313" key="3">
    <source>
        <dbReference type="EMBL" id="SDQ30092.1"/>
    </source>
</evidence>
<name>A0A1H0ZRS4_NATTX</name>
<dbReference type="InterPro" id="IPR011047">
    <property type="entry name" value="Quinoprotein_ADH-like_sf"/>
</dbReference>
<dbReference type="PANTHER" id="PTHR34512:SF30">
    <property type="entry name" value="OUTER MEMBRANE PROTEIN ASSEMBLY FACTOR BAMB"/>
    <property type="match status" value="1"/>
</dbReference>
<protein>
    <submittedName>
        <fullName evidence="3">PQQ-like domain-containing protein</fullName>
    </submittedName>
</protein>
<dbReference type="InterPro" id="IPR015943">
    <property type="entry name" value="WD40/YVTN_repeat-like_dom_sf"/>
</dbReference>
<dbReference type="SMART" id="SM00564">
    <property type="entry name" value="PQQ"/>
    <property type="match status" value="5"/>
</dbReference>